<evidence type="ECO:0000256" key="7">
    <source>
        <dbReference type="ARBA" id="ARBA00022692"/>
    </source>
</evidence>
<dbReference type="PANTHER" id="PTHR10169:SF38">
    <property type="entry name" value="DNA TOPOISOMERASE 2"/>
    <property type="match status" value="1"/>
</dbReference>
<dbReference type="Pfam" id="PF03071">
    <property type="entry name" value="GNT-I"/>
    <property type="match status" value="1"/>
</dbReference>
<comment type="function">
    <text evidence="20">Initiates complex N-linked carbohydrate formation. Essential for the conversion of high-mannose to hybrid and complex N-glycans.</text>
</comment>
<dbReference type="InterPro" id="IPR002205">
    <property type="entry name" value="Topo_IIA_dom_A"/>
</dbReference>
<evidence type="ECO:0000256" key="19">
    <source>
        <dbReference type="PROSITE-ProRule" id="PRU01384"/>
    </source>
</evidence>
<keyword evidence="13 19" id="KW-0799">Topoisomerase</keyword>
<dbReference type="OrthoDB" id="1733418at2759"/>
<comment type="cofactor">
    <cofactor evidence="20">
        <name>Mn(2+)</name>
        <dbReference type="ChEBI" id="CHEBI:29035"/>
    </cofactor>
    <text evidence="20">The cofactor is mostly bound to the substrate.</text>
</comment>
<evidence type="ECO:0000313" key="22">
    <source>
        <dbReference type="EMBL" id="KAF6151566.1"/>
    </source>
</evidence>
<keyword evidence="12 20" id="KW-1133">Transmembrane helix</keyword>
<keyword evidence="16 20" id="KW-0472">Membrane</keyword>
<dbReference type="GO" id="GO:0003918">
    <property type="term" value="F:DNA topoisomerase type II (double strand cut, ATP-hydrolyzing) activity"/>
    <property type="evidence" value="ECO:0007669"/>
    <property type="project" value="UniProtKB-EC"/>
</dbReference>
<evidence type="ECO:0000256" key="15">
    <source>
        <dbReference type="ARBA" id="ARBA00023125"/>
    </source>
</evidence>
<evidence type="ECO:0000256" key="10">
    <source>
        <dbReference type="ARBA" id="ARBA00022840"/>
    </source>
</evidence>
<dbReference type="Gene3D" id="3.90.199.10">
    <property type="entry name" value="Topoisomerase II, domain 5"/>
    <property type="match status" value="1"/>
</dbReference>
<evidence type="ECO:0000256" key="18">
    <source>
        <dbReference type="ARBA" id="ARBA00023235"/>
    </source>
</evidence>
<reference evidence="22 23" key="1">
    <citation type="journal article" date="2020" name="IScience">
        <title>Genome Sequencing of the Endangered Kingdonia uniflora (Circaeasteraceae, Ranunculales) Reveals Potential Mechanisms of Evolutionary Specialization.</title>
        <authorList>
            <person name="Sun Y."/>
            <person name="Deng T."/>
            <person name="Zhang A."/>
            <person name="Moore M.J."/>
            <person name="Landis J.B."/>
            <person name="Lin N."/>
            <person name="Zhang H."/>
            <person name="Zhang X."/>
            <person name="Huang J."/>
            <person name="Zhang X."/>
            <person name="Sun H."/>
            <person name="Wang H."/>
        </authorList>
    </citation>
    <scope>NUCLEOTIDE SEQUENCE [LARGE SCALE GENOMIC DNA]</scope>
    <source>
        <strain evidence="22">TB1705</strain>
        <tissue evidence="22">Leaf</tissue>
    </source>
</reference>
<comment type="subcellular location">
    <subcellularLocation>
        <location evidence="3 20">Golgi apparatus membrane</location>
        <topology evidence="3 20">Single-pass type II membrane protein</topology>
    </subcellularLocation>
</comment>
<dbReference type="GO" id="GO:0005634">
    <property type="term" value="C:nucleus"/>
    <property type="evidence" value="ECO:0007669"/>
    <property type="project" value="TreeGrafter"/>
</dbReference>
<keyword evidence="11 20" id="KW-0735">Signal-anchor</keyword>
<evidence type="ECO:0000256" key="17">
    <source>
        <dbReference type="ARBA" id="ARBA00023211"/>
    </source>
</evidence>
<evidence type="ECO:0000256" key="1">
    <source>
        <dbReference type="ARBA" id="ARBA00000185"/>
    </source>
</evidence>
<evidence type="ECO:0000256" key="3">
    <source>
        <dbReference type="ARBA" id="ARBA00004323"/>
    </source>
</evidence>
<evidence type="ECO:0000256" key="14">
    <source>
        <dbReference type="ARBA" id="ARBA00023034"/>
    </source>
</evidence>
<proteinExistence type="inferred from homology"/>
<dbReference type="EC" id="2.4.1.101" evidence="20"/>
<evidence type="ECO:0000256" key="20">
    <source>
        <dbReference type="RuleBase" id="RU368119"/>
    </source>
</evidence>
<evidence type="ECO:0000256" key="6">
    <source>
        <dbReference type="ARBA" id="ARBA00022679"/>
    </source>
</evidence>
<dbReference type="UniPathway" id="UPA00378"/>
<feature type="domain" description="Topo IIA-type catalytic" evidence="21">
    <location>
        <begin position="8"/>
        <end position="146"/>
    </location>
</feature>
<dbReference type="SUPFAM" id="SSF56719">
    <property type="entry name" value="Type II DNA topoisomerase"/>
    <property type="match status" value="1"/>
</dbReference>
<dbReference type="GO" id="GO:0006265">
    <property type="term" value="P:DNA topological change"/>
    <property type="evidence" value="ECO:0007669"/>
    <property type="project" value="UniProtKB-UniRule"/>
</dbReference>
<comment type="similarity">
    <text evidence="20">Belongs to the glycosyltransferase 13 family.</text>
</comment>
<evidence type="ECO:0000256" key="8">
    <source>
        <dbReference type="ARBA" id="ARBA00022723"/>
    </source>
</evidence>
<dbReference type="PANTHER" id="PTHR10169">
    <property type="entry name" value="DNA TOPOISOMERASE/GYRASE"/>
    <property type="match status" value="1"/>
</dbReference>
<name>A0A7J7M9K3_9MAGN</name>
<dbReference type="InterPro" id="IPR001154">
    <property type="entry name" value="TopoII_euk"/>
</dbReference>
<evidence type="ECO:0000259" key="21">
    <source>
        <dbReference type="PROSITE" id="PS52040"/>
    </source>
</evidence>
<evidence type="ECO:0000256" key="2">
    <source>
        <dbReference type="ARBA" id="ARBA00001946"/>
    </source>
</evidence>
<dbReference type="PRINTS" id="PR01158">
    <property type="entry name" value="TOPISMRASEII"/>
</dbReference>
<dbReference type="GO" id="GO:0000712">
    <property type="term" value="P:resolution of meiotic recombination intermediates"/>
    <property type="evidence" value="ECO:0007669"/>
    <property type="project" value="TreeGrafter"/>
</dbReference>
<keyword evidence="8 20" id="KW-0479">Metal-binding</keyword>
<keyword evidence="15 19" id="KW-0238">DNA-binding</keyword>
<dbReference type="InterPro" id="IPR013758">
    <property type="entry name" value="Topo_IIA_A/C_ab"/>
</dbReference>
<dbReference type="InterPro" id="IPR013760">
    <property type="entry name" value="Topo_IIA-like_dom_sf"/>
</dbReference>
<dbReference type="SMART" id="SM00434">
    <property type="entry name" value="TOP4c"/>
    <property type="match status" value="1"/>
</dbReference>
<dbReference type="GO" id="GO:0030145">
    <property type="term" value="F:manganese ion binding"/>
    <property type="evidence" value="ECO:0007669"/>
    <property type="project" value="UniProtKB-UniRule"/>
</dbReference>
<dbReference type="GO" id="GO:0000819">
    <property type="term" value="P:sister chromatid segregation"/>
    <property type="evidence" value="ECO:0007669"/>
    <property type="project" value="TreeGrafter"/>
</dbReference>
<keyword evidence="10" id="KW-0067">ATP-binding</keyword>
<keyword evidence="9" id="KW-0547">Nucleotide-binding</keyword>
<keyword evidence="17 20" id="KW-0464">Manganese</keyword>
<evidence type="ECO:0000256" key="5">
    <source>
        <dbReference type="ARBA" id="ARBA00022676"/>
    </source>
</evidence>
<evidence type="ECO:0000256" key="12">
    <source>
        <dbReference type="ARBA" id="ARBA00022989"/>
    </source>
</evidence>
<dbReference type="InterPro" id="IPR050634">
    <property type="entry name" value="DNA_Topoisomerase_II"/>
</dbReference>
<dbReference type="GO" id="GO:0003677">
    <property type="term" value="F:DNA binding"/>
    <property type="evidence" value="ECO:0007669"/>
    <property type="project" value="UniProtKB-UniRule"/>
</dbReference>
<dbReference type="PROSITE" id="PS52040">
    <property type="entry name" value="TOPO_IIA"/>
    <property type="match status" value="1"/>
</dbReference>
<dbReference type="GO" id="GO:0005524">
    <property type="term" value="F:ATP binding"/>
    <property type="evidence" value="ECO:0007669"/>
    <property type="project" value="UniProtKB-KW"/>
</dbReference>
<comment type="pathway">
    <text evidence="4 20">Protein modification; protein glycosylation.</text>
</comment>
<comment type="caution">
    <text evidence="22">The sequence shown here is derived from an EMBL/GenBank/DDBJ whole genome shotgun (WGS) entry which is preliminary data.</text>
</comment>
<evidence type="ECO:0000256" key="11">
    <source>
        <dbReference type="ARBA" id="ARBA00022968"/>
    </source>
</evidence>
<protein>
    <recommendedName>
        <fullName evidence="20">Alpha-1,3-mannosyl-glycoprotein 2-beta-N-acetylglucosaminyltransferase</fullName>
        <shortName evidence="20">GNT-I</shortName>
        <shortName evidence="20">GlcNAc-T I</shortName>
        <ecNumber evidence="20">2.4.1.101</ecNumber>
    </recommendedName>
    <alternativeName>
        <fullName evidence="20">N-glycosyl-oligosaccharide-glycoprotein N-acetylglucosaminyltransferase I</fullName>
    </alternativeName>
</protein>
<evidence type="ECO:0000313" key="23">
    <source>
        <dbReference type="Proteomes" id="UP000541444"/>
    </source>
</evidence>
<dbReference type="GO" id="GO:0000139">
    <property type="term" value="C:Golgi membrane"/>
    <property type="evidence" value="ECO:0007669"/>
    <property type="project" value="UniProtKB-SubCell"/>
</dbReference>
<dbReference type="AlphaFoldDB" id="A0A7J7M9K3"/>
<comment type="catalytic activity">
    <reaction evidence="20">
        <text>N(4)-(alpha-D-Man-(1-&gt;3)-[alpha-D-Man-(1-&gt;3)-[alpha-D-Man-(1-&gt;6)]-alpha-D-Man-(1-&gt;6)]-beta-D-Man-(1-&gt;4)-beta-D-GlcNAc-(1-&gt;4)-beta-D-GlcNAc)-L-asparaginyl-[protein] (N-glucan mannose isomer 5A1,2) + UDP-N-acetyl-alpha-D-glucosamine = N(4)-{beta-D-GlcNAc-(1-&gt;2)-alpha-D-Man-(1-&gt;3)-[alpha-D-Man-(1-&gt;3)-[alpha-D-Man-(1-&gt;6)]-alpha-D-Man-(1-&gt;6)]-beta-D-Man-(1-&gt;4)-beta-D-GlcNAc-(1-&gt;4)-beta-D-GlcNAc}-L-asparaginyl-[protein] + UDP + H(+)</text>
        <dbReference type="Rhea" id="RHEA:11456"/>
        <dbReference type="Rhea" id="RHEA-COMP:14367"/>
        <dbReference type="Rhea" id="RHEA-COMP:14368"/>
        <dbReference type="ChEBI" id="CHEBI:15378"/>
        <dbReference type="ChEBI" id="CHEBI:57705"/>
        <dbReference type="ChEBI" id="CHEBI:58223"/>
        <dbReference type="ChEBI" id="CHEBI:59087"/>
        <dbReference type="ChEBI" id="CHEBI:60625"/>
        <dbReference type="EC" id="2.4.1.101"/>
    </reaction>
</comment>
<organism evidence="22 23">
    <name type="scientific">Kingdonia uniflora</name>
    <dbReference type="NCBI Taxonomy" id="39325"/>
    <lineage>
        <taxon>Eukaryota</taxon>
        <taxon>Viridiplantae</taxon>
        <taxon>Streptophyta</taxon>
        <taxon>Embryophyta</taxon>
        <taxon>Tracheophyta</taxon>
        <taxon>Spermatophyta</taxon>
        <taxon>Magnoliopsida</taxon>
        <taxon>Ranunculales</taxon>
        <taxon>Circaeasteraceae</taxon>
        <taxon>Kingdonia</taxon>
    </lineage>
</organism>
<keyword evidence="5 20" id="KW-0328">Glycosyltransferase</keyword>
<evidence type="ECO:0000256" key="16">
    <source>
        <dbReference type="ARBA" id="ARBA00023136"/>
    </source>
</evidence>
<accession>A0A7J7M9K3</accession>
<feature type="active site" description="O-(5'-phospho-DNA)-tyrosine intermediate" evidence="19">
    <location>
        <position position="97"/>
    </location>
</feature>
<evidence type="ECO:0000256" key="4">
    <source>
        <dbReference type="ARBA" id="ARBA00004922"/>
    </source>
</evidence>
<sequence length="228" mass="25566">MADLQRSIPSMVDGLKPGQRKILFCSFKQNFTKEAKVAQFSGYVLGHSAYHHGEQNLAGTIIGMAQVFVGSNNINLLQPNGHGNRHQGGKDHVSAWYVYTCLSPITRFLFPKDDDCLLDYLNEDGQSIEPIWYMPTIPMVLVNSSEEAFEGGFDPKETMTVKICDIRILLFAVAAAFIYIQMRLFRTQSGYADRLTAAMESESHCTSEMRLLIDQMSTPQERIVSLGD</sequence>
<keyword evidence="7 20" id="KW-0812">Transmembrane</keyword>
<keyword evidence="6" id="KW-0808">Transferase</keyword>
<evidence type="ECO:0000256" key="9">
    <source>
        <dbReference type="ARBA" id="ARBA00022741"/>
    </source>
</evidence>
<dbReference type="Proteomes" id="UP000541444">
    <property type="component" value="Unassembled WGS sequence"/>
</dbReference>
<keyword evidence="18 19" id="KW-0413">Isomerase</keyword>
<keyword evidence="23" id="KW-1185">Reference proteome</keyword>
<keyword evidence="14 20" id="KW-0333">Golgi apparatus</keyword>
<dbReference type="GO" id="GO:0003827">
    <property type="term" value="F:alpha-1,3-mannosylglycoprotein 2-beta-N-acetylglucosaminyltransferase activity"/>
    <property type="evidence" value="ECO:0007669"/>
    <property type="project" value="UniProtKB-UniRule"/>
</dbReference>
<dbReference type="InterPro" id="IPR004139">
    <property type="entry name" value="Glyco_trans_13"/>
</dbReference>
<comment type="catalytic activity">
    <reaction evidence="1 19">
        <text>ATP-dependent breakage, passage and rejoining of double-stranded DNA.</text>
        <dbReference type="EC" id="5.6.2.2"/>
    </reaction>
</comment>
<comment type="cofactor">
    <cofactor evidence="2">
        <name>Mg(2+)</name>
        <dbReference type="ChEBI" id="CHEBI:18420"/>
    </cofactor>
</comment>
<feature type="transmembrane region" description="Helical" evidence="20">
    <location>
        <begin position="166"/>
        <end position="185"/>
    </location>
</feature>
<dbReference type="EMBL" id="JACGCM010001686">
    <property type="protein sequence ID" value="KAF6151566.1"/>
    <property type="molecule type" value="Genomic_DNA"/>
</dbReference>
<evidence type="ECO:0000256" key="13">
    <source>
        <dbReference type="ARBA" id="ARBA00023029"/>
    </source>
</evidence>
<dbReference type="Pfam" id="PF00521">
    <property type="entry name" value="DNA_topoisoIV"/>
    <property type="match status" value="1"/>
</dbReference>
<gene>
    <name evidence="22" type="ORF">GIB67_021752</name>
</gene>